<dbReference type="InterPro" id="IPR027417">
    <property type="entry name" value="P-loop_NTPase"/>
</dbReference>
<name>A0A261XUK0_9FUNG</name>
<proteinExistence type="predicted"/>
<dbReference type="PANTHER" id="PTHR35205">
    <property type="entry name" value="NB-ARC AND TPR DOMAIN PROTEIN"/>
    <property type="match status" value="1"/>
</dbReference>
<dbReference type="PANTHER" id="PTHR35205:SF1">
    <property type="entry name" value="ZU5 DOMAIN-CONTAINING PROTEIN"/>
    <property type="match status" value="1"/>
</dbReference>
<keyword evidence="3" id="KW-1185">Reference proteome</keyword>
<reference evidence="2 3" key="1">
    <citation type="journal article" date="2017" name="Mycologia">
        <title>Bifiguratus adelaidae, gen. et sp. nov., a new member of Mucoromycotina in endophytic and soil-dwelling habitats.</title>
        <authorList>
            <person name="Torres-Cruz T.J."/>
            <person name="Billingsley Tobias T.L."/>
            <person name="Almatruk M."/>
            <person name="Hesse C."/>
            <person name="Kuske C.R."/>
            <person name="Desiro A."/>
            <person name="Benucci G.M."/>
            <person name="Bonito G."/>
            <person name="Stajich J.E."/>
            <person name="Dunlap C."/>
            <person name="Arnold A.E."/>
            <person name="Porras-Alfaro A."/>
        </authorList>
    </citation>
    <scope>NUCLEOTIDE SEQUENCE [LARGE SCALE GENOMIC DNA]</scope>
    <source>
        <strain evidence="2 3">AZ0501</strain>
    </source>
</reference>
<evidence type="ECO:0000313" key="2">
    <source>
        <dbReference type="EMBL" id="OZJ02045.1"/>
    </source>
</evidence>
<evidence type="ECO:0000259" key="1">
    <source>
        <dbReference type="Pfam" id="PF00931"/>
    </source>
</evidence>
<dbReference type="Gene3D" id="3.40.50.300">
    <property type="entry name" value="P-loop containing nucleotide triphosphate hydrolases"/>
    <property type="match status" value="1"/>
</dbReference>
<dbReference type="Pfam" id="PF00931">
    <property type="entry name" value="NB-ARC"/>
    <property type="match status" value="1"/>
</dbReference>
<dbReference type="SUPFAM" id="SSF52540">
    <property type="entry name" value="P-loop containing nucleoside triphosphate hydrolases"/>
    <property type="match status" value="1"/>
</dbReference>
<gene>
    <name evidence="2" type="ORF">BZG36_05547</name>
</gene>
<dbReference type="AlphaFoldDB" id="A0A261XUK0"/>
<protein>
    <recommendedName>
        <fullName evidence="1">NB-ARC domain-containing protein</fullName>
    </recommendedName>
</protein>
<dbReference type="Proteomes" id="UP000242875">
    <property type="component" value="Unassembled WGS sequence"/>
</dbReference>
<organism evidence="2 3">
    <name type="scientific">Bifiguratus adelaidae</name>
    <dbReference type="NCBI Taxonomy" id="1938954"/>
    <lineage>
        <taxon>Eukaryota</taxon>
        <taxon>Fungi</taxon>
        <taxon>Fungi incertae sedis</taxon>
        <taxon>Mucoromycota</taxon>
        <taxon>Mucoromycotina</taxon>
        <taxon>Endogonomycetes</taxon>
        <taxon>Endogonales</taxon>
        <taxon>Endogonales incertae sedis</taxon>
        <taxon>Bifiguratus</taxon>
    </lineage>
</organism>
<dbReference type="EMBL" id="MVBO01000197">
    <property type="protein sequence ID" value="OZJ02045.1"/>
    <property type="molecule type" value="Genomic_DNA"/>
</dbReference>
<sequence length="409" mass="46668">MSSSSRSSSPNRPKILVLQALGGQVKTQLALEYCRRSKEAKVYRGIFWINASSTAAASRDLEAIAGRLNTPSKKELPDIKSKIAFVKEELESWKEKWLMVFDNCGQPSLFNEINQLMPSDSGQGNIIITSRHKDSERFGETINVKALTEDEGFELLLHSSKKDRTEQNAVDGKKIVGMLVAFSAFPKLYDIQKAAILKYTPNGLWKYHMSDAETETSLSVFTTCELSFKQIGFDAETHKAIEHFITLSAFFEPTKIDEMIFSAYFKDIDNREDWMWIFDNQDEEELWDSEKFQEIVAELTNLSLTGFNCGQTTEGKCSNYTKEAIQLLTCFLESDYINSLRLPRAQKAQRTARQAGDLYELQAEDMKGKTLDECIPTIHDNLKDRVKWIWTKDVDAAYEKEVEAQTSRI</sequence>
<accession>A0A261XUK0</accession>
<dbReference type="OrthoDB" id="341259at2759"/>
<evidence type="ECO:0000313" key="3">
    <source>
        <dbReference type="Proteomes" id="UP000242875"/>
    </source>
</evidence>
<comment type="caution">
    <text evidence="2">The sequence shown here is derived from an EMBL/GenBank/DDBJ whole genome shotgun (WGS) entry which is preliminary data.</text>
</comment>
<dbReference type="GO" id="GO:0043531">
    <property type="term" value="F:ADP binding"/>
    <property type="evidence" value="ECO:0007669"/>
    <property type="project" value="InterPro"/>
</dbReference>
<feature type="domain" description="NB-ARC" evidence="1">
    <location>
        <begin position="12"/>
        <end position="158"/>
    </location>
</feature>
<dbReference type="InterPro" id="IPR002182">
    <property type="entry name" value="NB-ARC"/>
</dbReference>